<evidence type="ECO:0000256" key="1">
    <source>
        <dbReference type="ARBA" id="ARBA00001946"/>
    </source>
</evidence>
<comment type="cofactor">
    <cofactor evidence="1">
        <name>Mg(2+)</name>
        <dbReference type="ChEBI" id="CHEBI:18420"/>
    </cofactor>
</comment>
<dbReference type="InterPro" id="IPR006384">
    <property type="entry name" value="HAD_hydro_PyrdxlP_Pase-like"/>
</dbReference>
<dbReference type="InterPro" id="IPR023214">
    <property type="entry name" value="HAD_sf"/>
</dbReference>
<dbReference type="GO" id="GO:0046872">
    <property type="term" value="F:metal ion binding"/>
    <property type="evidence" value="ECO:0007669"/>
    <property type="project" value="UniProtKB-KW"/>
</dbReference>
<keyword evidence="3" id="KW-0378">Hydrolase</keyword>
<dbReference type="EMBL" id="JRKL02000313">
    <property type="protein sequence ID" value="KAF3972659.1"/>
    <property type="molecule type" value="Genomic_DNA"/>
</dbReference>
<dbReference type="Gene3D" id="3.40.50.1000">
    <property type="entry name" value="HAD superfamily/HAD-like"/>
    <property type="match status" value="1"/>
</dbReference>
<dbReference type="InterPro" id="IPR016965">
    <property type="entry name" value="Pase_PHOSPHO-typ"/>
</dbReference>
<reference evidence="5" key="1">
    <citation type="submission" date="2020-03" db="EMBL/GenBank/DDBJ databases">
        <title>Castanea mollissima Vanexum genome sequencing.</title>
        <authorList>
            <person name="Staton M."/>
        </authorList>
    </citation>
    <scope>NUCLEOTIDE SEQUENCE</scope>
    <source>
        <tissue evidence="5">Leaf</tissue>
    </source>
</reference>
<dbReference type="AlphaFoldDB" id="A0A8J4W2Q0"/>
<gene>
    <name evidence="5" type="ORF">CMV_003864</name>
</gene>
<dbReference type="OrthoDB" id="10267182at2759"/>
<proteinExistence type="predicted"/>
<keyword evidence="4" id="KW-0460">Magnesium</keyword>
<dbReference type="GO" id="GO:0016791">
    <property type="term" value="F:phosphatase activity"/>
    <property type="evidence" value="ECO:0007669"/>
    <property type="project" value="InterPro"/>
</dbReference>
<evidence type="ECO:0000313" key="6">
    <source>
        <dbReference type="Proteomes" id="UP000737018"/>
    </source>
</evidence>
<dbReference type="PANTHER" id="PTHR20889:SF19">
    <property type="entry name" value="THIAMINE PHOSPHATE PHOSPHATASE-LIKE PROTEIN"/>
    <property type="match status" value="1"/>
</dbReference>
<evidence type="ECO:0000313" key="5">
    <source>
        <dbReference type="EMBL" id="KAF3972659.1"/>
    </source>
</evidence>
<dbReference type="SUPFAM" id="SSF56784">
    <property type="entry name" value="HAD-like"/>
    <property type="match status" value="1"/>
</dbReference>
<evidence type="ECO:0000256" key="4">
    <source>
        <dbReference type="ARBA" id="ARBA00022842"/>
    </source>
</evidence>
<dbReference type="InterPro" id="IPR036412">
    <property type="entry name" value="HAD-like_sf"/>
</dbReference>
<sequence>MDLESLMRLSVPSMQRSHQLSMEAKAEAGGGGREGALIVISVFLLSLKALISIVHLALPNDSLIFSFSVGERMTMGRNGTSSCMVLSCSITRIYPSMVSLSLPLRENPAPALWMAGNTVVLFDFDRTIIDGDSDNRVITEMGLTSLFNKLRFNLPWNSLMDRMLEELHSQGKTVEDITECLKGTPLDQHIIAAIKAAHALGCELRIISDANLFYIETILEHQGVLGCFSRIDTNPSFVDEEGRLRILPFHDLSSTPHGCKLCPPNMCKGLVIDQIQASVSDSGVKRIIYLGDGNGDYCPTLKLGENDFVMPRKKYPLWKHIHGNPKLIKAQVHEWSTGEELERILLHLIDTNPIQDKIISGNASQSN</sequence>
<dbReference type="Proteomes" id="UP000737018">
    <property type="component" value="Unassembled WGS sequence"/>
</dbReference>
<dbReference type="NCBIfam" id="TIGR01489">
    <property type="entry name" value="DKMTPPase-SF"/>
    <property type="match status" value="1"/>
</dbReference>
<dbReference type="PANTHER" id="PTHR20889">
    <property type="entry name" value="PHOSPHATASE, ORPHAN 1, 2"/>
    <property type="match status" value="1"/>
</dbReference>
<comment type="caution">
    <text evidence="5">The sequence shown here is derived from an EMBL/GenBank/DDBJ whole genome shotgun (WGS) entry which is preliminary data.</text>
</comment>
<keyword evidence="2" id="KW-0479">Metal-binding</keyword>
<organism evidence="5 6">
    <name type="scientific">Castanea mollissima</name>
    <name type="common">Chinese chestnut</name>
    <dbReference type="NCBI Taxonomy" id="60419"/>
    <lineage>
        <taxon>Eukaryota</taxon>
        <taxon>Viridiplantae</taxon>
        <taxon>Streptophyta</taxon>
        <taxon>Embryophyta</taxon>
        <taxon>Tracheophyta</taxon>
        <taxon>Spermatophyta</taxon>
        <taxon>Magnoliopsida</taxon>
        <taxon>eudicotyledons</taxon>
        <taxon>Gunneridae</taxon>
        <taxon>Pentapetalae</taxon>
        <taxon>rosids</taxon>
        <taxon>fabids</taxon>
        <taxon>Fagales</taxon>
        <taxon>Fagaceae</taxon>
        <taxon>Castanea</taxon>
    </lineage>
</organism>
<dbReference type="Pfam" id="PF06888">
    <property type="entry name" value="Put_Phosphatase"/>
    <property type="match status" value="1"/>
</dbReference>
<keyword evidence="6" id="KW-1185">Reference proteome</keyword>
<name>A0A8J4W2Q0_9ROSI</name>
<protein>
    <submittedName>
        <fullName evidence="5">Uncharacterized protein</fullName>
    </submittedName>
</protein>
<accession>A0A8J4W2Q0</accession>
<evidence type="ECO:0000256" key="3">
    <source>
        <dbReference type="ARBA" id="ARBA00022801"/>
    </source>
</evidence>
<evidence type="ECO:0000256" key="2">
    <source>
        <dbReference type="ARBA" id="ARBA00022723"/>
    </source>
</evidence>
<dbReference type="NCBIfam" id="TIGR01488">
    <property type="entry name" value="HAD-SF-IB"/>
    <property type="match status" value="1"/>
</dbReference>